<dbReference type="InterPro" id="IPR049050">
    <property type="entry name" value="nSTAND3"/>
</dbReference>
<evidence type="ECO:0000259" key="2">
    <source>
        <dbReference type="Pfam" id="PF20720"/>
    </source>
</evidence>
<dbReference type="RefSeq" id="WP_171045960.1">
    <property type="nucleotide sequence ID" value="NZ_VBVZ01000899.1"/>
</dbReference>
<dbReference type="CDD" id="cd01120">
    <property type="entry name" value="RecA-like_superfamily"/>
    <property type="match status" value="1"/>
</dbReference>
<sequence length="440" mass="50433">MNEYDFSRLNDKEFEVFCTDLLGAHEGVIFERFKPGRDGGIDGRYIVNSETLWIVQCKHWAPAGRDQLFKKISVEEREKVIKLNPQRYILVVSFKLSPSDKKRLMEALSPFVKSPSDILGQEDLNDLLAKYPAVESRHYKLWLVSSNLMRYFMDKAIHDRSRNTIEEIISKSAVYTQTSNHSAAIERLEKYHVVVLTGAAGIGKTTLAEQLILHYVAQGYSLVEISKDVIEAESVYLPEEKQIFYFDDFLGRNYLEAVSGVESAEVVSFIRRVARDSNKRFVLTSRTTILSQGKMLSDVFENGNVHTKEYEITLDSLTRLDKANILYNHIWHSSLGIEFIDQIYESKRYRVIIDHKNFNPRLVQFITDAQRLENVAVNSYWQYAEGLLNNPEKVWDNVFDALLDDCGRALALLVAMNGREISEEALTEAFARYISAPGVG</sequence>
<dbReference type="InterPro" id="IPR007560">
    <property type="entry name" value="Restrct_endonuc_IV_Mrr"/>
</dbReference>
<feature type="domain" description="Novel STAND NTPase 3" evidence="2">
    <location>
        <begin position="175"/>
        <end position="332"/>
    </location>
</feature>
<comment type="caution">
    <text evidence="3">The sequence shown here is derived from an EMBL/GenBank/DDBJ whole genome shotgun (WGS) entry which is preliminary data.</text>
</comment>
<name>A0ABY2TVN9_9PSED</name>
<protein>
    <recommendedName>
        <fullName evidence="5">Restriction endonuclease type IV Mrr domain-containing protein</fullName>
    </recommendedName>
</protein>
<evidence type="ECO:0008006" key="5">
    <source>
        <dbReference type="Google" id="ProtNLM"/>
    </source>
</evidence>
<dbReference type="EMBL" id="VBVZ01000899">
    <property type="protein sequence ID" value="TLG87122.1"/>
    <property type="molecule type" value="Genomic_DNA"/>
</dbReference>
<keyword evidence="4" id="KW-1185">Reference proteome</keyword>
<dbReference type="InterPro" id="IPR027417">
    <property type="entry name" value="P-loop_NTPase"/>
</dbReference>
<dbReference type="InterPro" id="IPR011856">
    <property type="entry name" value="tRNA_endonuc-like_dom_sf"/>
</dbReference>
<accession>A0ABY2TVN9</accession>
<dbReference type="Pfam" id="PF04471">
    <property type="entry name" value="Mrr_cat"/>
    <property type="match status" value="1"/>
</dbReference>
<dbReference type="SUPFAM" id="SSF52980">
    <property type="entry name" value="Restriction endonuclease-like"/>
    <property type="match status" value="1"/>
</dbReference>
<organism evidence="3 4">
    <name type="scientific">Pseudomonas edaphica</name>
    <dbReference type="NCBI Taxonomy" id="2006980"/>
    <lineage>
        <taxon>Bacteria</taxon>
        <taxon>Pseudomonadati</taxon>
        <taxon>Pseudomonadota</taxon>
        <taxon>Gammaproteobacteria</taxon>
        <taxon>Pseudomonadales</taxon>
        <taxon>Pseudomonadaceae</taxon>
        <taxon>Pseudomonas</taxon>
    </lineage>
</organism>
<dbReference type="Pfam" id="PF20720">
    <property type="entry name" value="nSTAND3"/>
    <property type="match status" value="1"/>
</dbReference>
<evidence type="ECO:0000313" key="4">
    <source>
        <dbReference type="Proteomes" id="UP000304941"/>
    </source>
</evidence>
<evidence type="ECO:0000313" key="3">
    <source>
        <dbReference type="EMBL" id="TLG87122.1"/>
    </source>
</evidence>
<proteinExistence type="predicted"/>
<evidence type="ECO:0000259" key="1">
    <source>
        <dbReference type="Pfam" id="PF04471"/>
    </source>
</evidence>
<feature type="domain" description="Restriction endonuclease type IV Mrr" evidence="1">
    <location>
        <begin position="8"/>
        <end position="62"/>
    </location>
</feature>
<dbReference type="Gene3D" id="3.40.50.300">
    <property type="entry name" value="P-loop containing nucleotide triphosphate hydrolases"/>
    <property type="match status" value="1"/>
</dbReference>
<dbReference type="InterPro" id="IPR011335">
    <property type="entry name" value="Restrct_endonuc-II-like"/>
</dbReference>
<dbReference type="Proteomes" id="UP000304941">
    <property type="component" value="Unassembled WGS sequence"/>
</dbReference>
<dbReference type="SUPFAM" id="SSF52540">
    <property type="entry name" value="P-loop containing nucleoside triphosphate hydrolases"/>
    <property type="match status" value="1"/>
</dbReference>
<gene>
    <name evidence="3" type="ORF">FEM54_31850</name>
</gene>
<feature type="non-terminal residue" evidence="3">
    <location>
        <position position="440"/>
    </location>
</feature>
<dbReference type="Gene3D" id="3.40.1350.10">
    <property type="match status" value="1"/>
</dbReference>
<reference evidence="3 4" key="1">
    <citation type="submission" date="2019-05" db="EMBL/GenBank/DDBJ databases">
        <title>Pseudomonas edaphica sp. nov., isolated from rhizospheric soil of Cistus ladanifer L. in Spain.</title>
        <authorList>
            <person name="Peix A."/>
        </authorList>
    </citation>
    <scope>NUCLEOTIDE SEQUENCE [LARGE SCALE GENOMIC DNA]</scope>
    <source>
        <strain evidence="3 4">RD25</strain>
    </source>
</reference>